<evidence type="ECO:0000256" key="2">
    <source>
        <dbReference type="SAM" id="Phobius"/>
    </source>
</evidence>
<keyword evidence="2" id="KW-1133">Transmembrane helix</keyword>
<feature type="domain" description="YhaN AAA" evidence="3">
    <location>
        <begin position="1"/>
        <end position="201"/>
    </location>
</feature>
<dbReference type="RefSeq" id="WP_117328258.1">
    <property type="nucleotide sequence ID" value="NZ_QVTE01000056.1"/>
</dbReference>
<evidence type="ECO:0000256" key="1">
    <source>
        <dbReference type="SAM" id="Coils"/>
    </source>
</evidence>
<feature type="coiled-coil region" evidence="1">
    <location>
        <begin position="517"/>
        <end position="652"/>
    </location>
</feature>
<dbReference type="SUPFAM" id="SSF52540">
    <property type="entry name" value="P-loop containing nucleoside triphosphate hydrolases"/>
    <property type="match status" value="1"/>
</dbReference>
<accession>A0A372LEJ1</accession>
<dbReference type="AlphaFoldDB" id="A0A372LEJ1"/>
<keyword evidence="2" id="KW-0472">Membrane</keyword>
<dbReference type="PANTHER" id="PTHR41259:SF1">
    <property type="entry name" value="DOUBLE-STRAND BREAK REPAIR RAD50 ATPASE, PUTATIVE-RELATED"/>
    <property type="match status" value="1"/>
</dbReference>
<name>A0A372LEJ1_9BACI</name>
<dbReference type="Proteomes" id="UP000264541">
    <property type="component" value="Unassembled WGS sequence"/>
</dbReference>
<proteinExistence type="predicted"/>
<gene>
    <name evidence="4" type="ORF">D0469_18735</name>
</gene>
<reference evidence="4 5" key="1">
    <citation type="submission" date="2018-08" db="EMBL/GenBank/DDBJ databases">
        <title>Bacillus chawlae sp. nov., Bacillus glennii sp. nov., and Bacillus saganii sp. nov. Isolated from the Vehicle Assembly Building at Kennedy Space Center where the Viking Spacecraft were Assembled.</title>
        <authorList>
            <person name="Seuylemezian A."/>
            <person name="Vaishampayan P."/>
        </authorList>
    </citation>
    <scope>NUCLEOTIDE SEQUENCE [LARGE SCALE GENOMIC DNA]</scope>
    <source>
        <strain evidence="4 5">V47-23a</strain>
    </source>
</reference>
<protein>
    <recommendedName>
        <fullName evidence="3">YhaN AAA domain-containing protein</fullName>
    </recommendedName>
</protein>
<evidence type="ECO:0000313" key="4">
    <source>
        <dbReference type="EMBL" id="RFU64408.1"/>
    </source>
</evidence>
<evidence type="ECO:0000259" key="3">
    <source>
        <dbReference type="Pfam" id="PF13514"/>
    </source>
</evidence>
<evidence type="ECO:0000313" key="5">
    <source>
        <dbReference type="Proteomes" id="UP000264541"/>
    </source>
</evidence>
<keyword evidence="1" id="KW-0175">Coiled coil</keyword>
<feature type="coiled-coil region" evidence="1">
    <location>
        <begin position="785"/>
        <end position="819"/>
    </location>
</feature>
<feature type="coiled-coil region" evidence="1">
    <location>
        <begin position="371"/>
        <end position="419"/>
    </location>
</feature>
<dbReference type="InterPro" id="IPR027417">
    <property type="entry name" value="P-loop_NTPase"/>
</dbReference>
<dbReference type="OrthoDB" id="9764467at2"/>
<organism evidence="4 5">
    <name type="scientific">Peribacillus saganii</name>
    <dbReference type="NCBI Taxonomy" id="2303992"/>
    <lineage>
        <taxon>Bacteria</taxon>
        <taxon>Bacillati</taxon>
        <taxon>Bacillota</taxon>
        <taxon>Bacilli</taxon>
        <taxon>Bacillales</taxon>
        <taxon>Bacillaceae</taxon>
        <taxon>Peribacillus</taxon>
    </lineage>
</organism>
<dbReference type="InterPro" id="IPR038734">
    <property type="entry name" value="YhaN_AAA"/>
</dbReference>
<feature type="transmembrane region" description="Helical" evidence="2">
    <location>
        <begin position="500"/>
        <end position="517"/>
    </location>
</feature>
<dbReference type="EMBL" id="QVTE01000056">
    <property type="protein sequence ID" value="RFU64408.1"/>
    <property type="molecule type" value="Genomic_DNA"/>
</dbReference>
<dbReference type="PANTHER" id="PTHR41259">
    <property type="entry name" value="DOUBLE-STRAND BREAK REPAIR RAD50 ATPASE, PUTATIVE-RELATED"/>
    <property type="match status" value="1"/>
</dbReference>
<keyword evidence="2" id="KW-0812">Transmembrane</keyword>
<dbReference type="Pfam" id="PF13514">
    <property type="entry name" value="AAA_27"/>
    <property type="match status" value="1"/>
</dbReference>
<dbReference type="Gene3D" id="3.40.50.300">
    <property type="entry name" value="P-loop containing nucleotide triphosphate hydrolases"/>
    <property type="match status" value="2"/>
</dbReference>
<comment type="caution">
    <text evidence="4">The sequence shown here is derived from an EMBL/GenBank/DDBJ whole genome shotgun (WGS) entry which is preliminary data.</text>
</comment>
<keyword evidence="5" id="KW-1185">Reference proteome</keyword>
<feature type="transmembrane region" description="Helical" evidence="2">
    <location>
        <begin position="477"/>
        <end position="494"/>
    </location>
</feature>
<feature type="coiled-coil region" evidence="1">
    <location>
        <begin position="207"/>
        <end position="234"/>
    </location>
</feature>
<feature type="coiled-coil region" evidence="1">
    <location>
        <begin position="446"/>
        <end position="473"/>
    </location>
</feature>
<sequence length="997" mass="115178">MKLRDIHIYGYGKMEDAKFNTMEDVLVFYGENESGKSTIMSFIHSILFGFPTKAQTEQRYEPRNTVKYGGKLTVESKRYGLVSVERVKGKATGDVTVTFPDGTTGYEDDLQLIVQGIDKTYVQSVFSFDLNGLQGLDGLDERSISKYLLSAGMIGSDKLMDAETRIQKELDARFKPSGQKPRLNIIAKELQHSHQLLKKADENQKGYDSLQQKRLQKEKQLAELKSHISEIEKQLLLYKEFLRIKPLDEEYTVLQARILEIGEWSFPEAGVKRLEAAEQLFLSVKSQLTSQQQRTEELKGIVKEVEVNSFIIENKEKIQTTLENGALLEKMDYEQWRLLHSLDSARKEIALLKGDIGINLDEADILLLDTSSFLKERVGQLEKQKDRLEADKFHLDEIYKKQKGMLERCESRIKDLSKRLLPAEKKNELEKSIASMEGTNQTEMRKLLLDEQISELKRRVQRHKEKIKQKNKRENRIFYSFLFLLTLLAVYGAVQHQLLLSAAAVLAALILGGFSFYTKQDDQQNELTEQLKEAERKKGELDRIRPAGESEMKAVHELLEQDAEIERQLASENQKYREYEEAFHFSIDAYSEWEKQVNQNEEMIDAIVKEWGISEHTVVSNAGIAFEKIVMLKKMIEEKNTSEEEYKLLNLEFSSRVQDVHSLATHCGLADLSWKEAITELRKAMNISLENKLKRNQMREELARFDSEILDLSISYEQTEIEIQKLFELANAKDGEEFREKARLAAERERLQEKAGLIAIQLQHVSLARHERQELIEKGISEYTIEELDRNRLQLVDQLSAHRDELASLKLEIGRLEEGGAFDELSHLFHEKKAAFREEAKDWAKFAIAKALLQQTIHKFTEERLPVVLEKAEEFLSFLTDGRYRKIVLGKDQQIQLERGDGIRFGASEVSRGTAEQVYASIRMALANQSFEADPFPIIIDDSFVNFDFTRTERMISLLEKLSETRQVIFFTCHSHLLSSFSKAKLIELKKEEKQVL</sequence>